<sequence length="78" mass="8501">MSAIQRIALVLTIIGAVNWGLIGFFQFDLVAAIFGGQDAALSRIIYGLVGIAGLINLGLLFKPTEELEREPHTEPTRY</sequence>
<dbReference type="EMBL" id="QNRJ01000004">
    <property type="protein sequence ID" value="RBP05373.1"/>
    <property type="molecule type" value="Genomic_DNA"/>
</dbReference>
<evidence type="ECO:0000313" key="3">
    <source>
        <dbReference type="Proteomes" id="UP000252118"/>
    </source>
</evidence>
<accession>A0A366ESJ2</accession>
<protein>
    <recommendedName>
        <fullName evidence="4">DUF378 domain-containing protein</fullName>
    </recommendedName>
</protein>
<dbReference type="PANTHER" id="PTHR37304:SF1">
    <property type="entry name" value="MEMBRANE PROTEIN"/>
    <property type="match status" value="1"/>
</dbReference>
<name>A0A366ESJ2_9BACI</name>
<keyword evidence="1" id="KW-0812">Transmembrane</keyword>
<dbReference type="InterPro" id="IPR007211">
    <property type="entry name" value="DUF378"/>
</dbReference>
<keyword evidence="1" id="KW-0472">Membrane</keyword>
<evidence type="ECO:0000313" key="2">
    <source>
        <dbReference type="EMBL" id="RBP05373.1"/>
    </source>
</evidence>
<dbReference type="Pfam" id="PF04070">
    <property type="entry name" value="DUF378"/>
    <property type="match status" value="1"/>
</dbReference>
<dbReference type="Proteomes" id="UP000252118">
    <property type="component" value="Unassembled WGS sequence"/>
</dbReference>
<dbReference type="PANTHER" id="PTHR37304">
    <property type="entry name" value="MEMBRANE PROTEIN-RELATED"/>
    <property type="match status" value="1"/>
</dbReference>
<evidence type="ECO:0008006" key="4">
    <source>
        <dbReference type="Google" id="ProtNLM"/>
    </source>
</evidence>
<evidence type="ECO:0000256" key="1">
    <source>
        <dbReference type="SAM" id="Phobius"/>
    </source>
</evidence>
<feature type="transmembrane region" description="Helical" evidence="1">
    <location>
        <begin position="7"/>
        <end position="34"/>
    </location>
</feature>
<dbReference type="RefSeq" id="WP_113968895.1">
    <property type="nucleotide sequence ID" value="NZ_JBITUV010000012.1"/>
</dbReference>
<feature type="transmembrane region" description="Helical" evidence="1">
    <location>
        <begin position="40"/>
        <end position="61"/>
    </location>
</feature>
<organism evidence="2 3">
    <name type="scientific">Rossellomorea aquimaris</name>
    <dbReference type="NCBI Taxonomy" id="189382"/>
    <lineage>
        <taxon>Bacteria</taxon>
        <taxon>Bacillati</taxon>
        <taxon>Bacillota</taxon>
        <taxon>Bacilli</taxon>
        <taxon>Bacillales</taxon>
        <taxon>Bacillaceae</taxon>
        <taxon>Rossellomorea</taxon>
    </lineage>
</organism>
<gene>
    <name evidence="2" type="ORF">DET59_10490</name>
</gene>
<dbReference type="OrthoDB" id="9812136at2"/>
<proteinExistence type="predicted"/>
<dbReference type="AlphaFoldDB" id="A0A366ESJ2"/>
<keyword evidence="1" id="KW-1133">Transmembrane helix</keyword>
<comment type="caution">
    <text evidence="2">The sequence shown here is derived from an EMBL/GenBank/DDBJ whole genome shotgun (WGS) entry which is preliminary data.</text>
</comment>
<reference evidence="2 3" key="1">
    <citation type="submission" date="2018-06" db="EMBL/GenBank/DDBJ databases">
        <title>Freshwater and sediment microbial communities from various areas in North America, analyzing microbe dynamics in response to fracking.</title>
        <authorList>
            <person name="Lamendella R."/>
        </authorList>
    </citation>
    <scope>NUCLEOTIDE SEQUENCE [LARGE SCALE GENOMIC DNA]</scope>
    <source>
        <strain evidence="2 3">97B</strain>
    </source>
</reference>